<comment type="caution">
    <text evidence="1">The sequence shown here is derived from an EMBL/GenBank/DDBJ whole genome shotgun (WGS) entry which is preliminary data.</text>
</comment>
<dbReference type="PANTHER" id="PTHR11108">
    <property type="entry name" value="FERROCHELATASE"/>
    <property type="match status" value="1"/>
</dbReference>
<accession>T0YVI4</accession>
<reference evidence="1" key="2">
    <citation type="journal article" date="2014" name="ISME J.">
        <title>Microbial stratification in low pH oxic and suboxic macroscopic growths along an acid mine drainage.</title>
        <authorList>
            <person name="Mendez-Garcia C."/>
            <person name="Mesa V."/>
            <person name="Sprenger R.R."/>
            <person name="Richter M."/>
            <person name="Diez M.S."/>
            <person name="Solano J."/>
            <person name="Bargiela R."/>
            <person name="Golyshina O.V."/>
            <person name="Manteca A."/>
            <person name="Ramos J.L."/>
            <person name="Gallego J.R."/>
            <person name="Llorente I."/>
            <person name="Martins Dos Santos V.A."/>
            <person name="Jensen O.N."/>
            <person name="Pelaez A.I."/>
            <person name="Sanchez J."/>
            <person name="Ferrer M."/>
        </authorList>
    </citation>
    <scope>NUCLEOTIDE SEQUENCE</scope>
</reference>
<dbReference type="PANTHER" id="PTHR11108:SF1">
    <property type="entry name" value="FERROCHELATASE, MITOCHONDRIAL"/>
    <property type="match status" value="1"/>
</dbReference>
<dbReference type="SUPFAM" id="SSF53800">
    <property type="entry name" value="Chelatase"/>
    <property type="match status" value="1"/>
</dbReference>
<feature type="non-terminal residue" evidence="1">
    <location>
        <position position="1"/>
    </location>
</feature>
<organism evidence="1">
    <name type="scientific">mine drainage metagenome</name>
    <dbReference type="NCBI Taxonomy" id="410659"/>
    <lineage>
        <taxon>unclassified sequences</taxon>
        <taxon>metagenomes</taxon>
        <taxon>ecological metagenomes</taxon>
    </lineage>
</organism>
<evidence type="ECO:0000313" key="1">
    <source>
        <dbReference type="EMBL" id="EQD37038.1"/>
    </source>
</evidence>
<dbReference type="AlphaFoldDB" id="T0YVI4"/>
<reference evidence="1" key="1">
    <citation type="submission" date="2013-08" db="EMBL/GenBank/DDBJ databases">
        <authorList>
            <person name="Mendez C."/>
            <person name="Richter M."/>
            <person name="Ferrer M."/>
            <person name="Sanchez J."/>
        </authorList>
    </citation>
    <scope>NUCLEOTIDE SEQUENCE</scope>
</reference>
<dbReference type="GO" id="GO:0006783">
    <property type="term" value="P:heme biosynthetic process"/>
    <property type="evidence" value="ECO:0007669"/>
    <property type="project" value="InterPro"/>
</dbReference>
<name>T0YVI4_9ZZZZ</name>
<dbReference type="EMBL" id="AUZZ01008602">
    <property type="protein sequence ID" value="EQD37038.1"/>
    <property type="molecule type" value="Genomic_DNA"/>
</dbReference>
<dbReference type="GO" id="GO:0004325">
    <property type="term" value="F:ferrochelatase activity"/>
    <property type="evidence" value="ECO:0007669"/>
    <property type="project" value="InterPro"/>
</dbReference>
<protein>
    <submittedName>
        <fullName evidence="1">Ferrochelatase</fullName>
    </submittedName>
</protein>
<dbReference type="Pfam" id="PF00762">
    <property type="entry name" value="Ferrochelatase"/>
    <property type="match status" value="1"/>
</dbReference>
<dbReference type="Gene3D" id="3.40.50.1400">
    <property type="match status" value="1"/>
</dbReference>
<sequence>LPQRMRDRGDPYPELLRATAEAIARAAALPRWSFTFQSAGNTTEPWLGPDITEVMLDWNGRGVRNQVIASFGFVFDHLEVLWDLDVVVREFADRHGIEYHRIPMPNDAEEIVEALAARIRSPPG</sequence>
<proteinExistence type="predicted"/>
<dbReference type="InterPro" id="IPR001015">
    <property type="entry name" value="Ferrochelatase"/>
</dbReference>
<gene>
    <name evidence="1" type="ORF">B2A_11902</name>
</gene>